<comment type="caution">
    <text evidence="1">The sequence shown here is derived from an EMBL/GenBank/DDBJ whole genome shotgun (WGS) entry which is preliminary data.</text>
</comment>
<accession>A0A2T4USN5</accession>
<organism evidence="1 2">
    <name type="scientific">Rathayibacter caricis DSM 15933</name>
    <dbReference type="NCBI Taxonomy" id="1328867"/>
    <lineage>
        <taxon>Bacteria</taxon>
        <taxon>Bacillati</taxon>
        <taxon>Actinomycetota</taxon>
        <taxon>Actinomycetes</taxon>
        <taxon>Micrococcales</taxon>
        <taxon>Microbacteriaceae</taxon>
        <taxon>Rathayibacter</taxon>
    </lineage>
</organism>
<sequence>MTRAAHRAARLRPPRRHRTLLAAGLATALVLAGTATATALFTSRDSVQARTSSGVVTLSFTATTATAVPVAVTGLVPGGTARRLVDLTNAGSVAVSALQLESAAPVVGASPSDGLQIALDRCSQPWSSDGATCGGTITAVSPDRPATARIDLPASPALANGVTDHLRLTLRLPESAPSAAQGTTGSITLTAVGVQRPGRHV</sequence>
<name>A0A2T4USN5_9MICO</name>
<keyword evidence="2" id="KW-1185">Reference proteome</keyword>
<evidence type="ECO:0000313" key="2">
    <source>
        <dbReference type="Proteomes" id="UP000241085"/>
    </source>
</evidence>
<proteinExistence type="predicted"/>
<dbReference type="EMBL" id="PZPL01000001">
    <property type="protein sequence ID" value="PTL72521.1"/>
    <property type="molecule type" value="Genomic_DNA"/>
</dbReference>
<evidence type="ECO:0000313" key="1">
    <source>
        <dbReference type="EMBL" id="PTL72521.1"/>
    </source>
</evidence>
<protein>
    <submittedName>
        <fullName evidence="1">Peptidase</fullName>
    </submittedName>
</protein>
<dbReference type="RefSeq" id="WP_107574210.1">
    <property type="nucleotide sequence ID" value="NZ_PZPL01000001.1"/>
</dbReference>
<dbReference type="Proteomes" id="UP000241085">
    <property type="component" value="Unassembled WGS sequence"/>
</dbReference>
<gene>
    <name evidence="1" type="ORF">C1I63_06425</name>
</gene>
<reference evidence="1 2" key="1">
    <citation type="submission" date="2018-03" db="EMBL/GenBank/DDBJ databases">
        <title>Bacteriophage NCPPB3778 and a type I-E CRISPR drive the evolution of the US Biological Select Agent, Rathayibacter toxicus.</title>
        <authorList>
            <person name="Davis E.W.II."/>
            <person name="Tabima J.F."/>
            <person name="Weisberg A.J."/>
            <person name="Dantas Lopes L."/>
            <person name="Wiseman M.S."/>
            <person name="Wiseman M.S."/>
            <person name="Pupko T."/>
            <person name="Belcher M.S."/>
            <person name="Sechler A.J."/>
            <person name="Tancos M.A."/>
            <person name="Schroeder B.K."/>
            <person name="Murray T.D."/>
            <person name="Luster D.G."/>
            <person name="Schneider W.L."/>
            <person name="Rogers E."/>
            <person name="Andreote F.D."/>
            <person name="Grunwald N.J."/>
            <person name="Putnam M.L."/>
            <person name="Chang J.H."/>
        </authorList>
    </citation>
    <scope>NUCLEOTIDE SEQUENCE [LARGE SCALE GENOMIC DNA]</scope>
    <source>
        <strain evidence="1 2">DSM 15933</strain>
    </source>
</reference>
<dbReference type="AlphaFoldDB" id="A0A2T4USN5"/>